<dbReference type="EMBL" id="JBGCUO010000001">
    <property type="protein sequence ID" value="MEY1661479.1"/>
    <property type="molecule type" value="Genomic_DNA"/>
</dbReference>
<dbReference type="Proteomes" id="UP001562065">
    <property type="component" value="Unassembled WGS sequence"/>
</dbReference>
<keyword evidence="6 11" id="KW-0378">Hydrolase</keyword>
<evidence type="ECO:0000256" key="3">
    <source>
        <dbReference type="ARBA" id="ARBA00007931"/>
    </source>
</evidence>
<evidence type="ECO:0000256" key="5">
    <source>
        <dbReference type="ARBA" id="ARBA00022692"/>
    </source>
</evidence>
<keyword evidence="14" id="KW-1185">Reference proteome</keyword>
<gene>
    <name evidence="13" type="primary">rseP</name>
    <name evidence="13" type="ORF">AB5I84_04870</name>
</gene>
<evidence type="ECO:0000256" key="11">
    <source>
        <dbReference type="RuleBase" id="RU362031"/>
    </source>
</evidence>
<evidence type="ECO:0000259" key="12">
    <source>
        <dbReference type="PROSITE" id="PS50106"/>
    </source>
</evidence>
<dbReference type="CDD" id="cd06163">
    <property type="entry name" value="S2P-M50_PDZ_RseP-like"/>
    <property type="match status" value="1"/>
</dbReference>
<evidence type="ECO:0000256" key="7">
    <source>
        <dbReference type="ARBA" id="ARBA00022833"/>
    </source>
</evidence>
<organism evidence="13 14">
    <name type="scientific">Isoalcanivorax beigongshangi</name>
    <dbReference type="NCBI Taxonomy" id="3238810"/>
    <lineage>
        <taxon>Bacteria</taxon>
        <taxon>Pseudomonadati</taxon>
        <taxon>Pseudomonadota</taxon>
        <taxon>Gammaproteobacteria</taxon>
        <taxon>Oceanospirillales</taxon>
        <taxon>Alcanivoracaceae</taxon>
        <taxon>Isoalcanivorax</taxon>
    </lineage>
</organism>
<evidence type="ECO:0000256" key="6">
    <source>
        <dbReference type="ARBA" id="ARBA00022801"/>
    </source>
</evidence>
<feature type="transmembrane region" description="Helical" evidence="11">
    <location>
        <begin position="410"/>
        <end position="431"/>
    </location>
</feature>
<dbReference type="PANTHER" id="PTHR42837">
    <property type="entry name" value="REGULATOR OF SIGMA-E PROTEASE RSEP"/>
    <property type="match status" value="1"/>
</dbReference>
<comment type="caution">
    <text evidence="13">The sequence shown here is derived from an EMBL/GenBank/DDBJ whole genome shotgun (WGS) entry which is preliminary data.</text>
</comment>
<dbReference type="Gene3D" id="2.30.42.10">
    <property type="match status" value="2"/>
</dbReference>
<evidence type="ECO:0000256" key="10">
    <source>
        <dbReference type="ARBA" id="ARBA00023136"/>
    </source>
</evidence>
<proteinExistence type="inferred from homology"/>
<evidence type="ECO:0000256" key="8">
    <source>
        <dbReference type="ARBA" id="ARBA00022989"/>
    </source>
</evidence>
<keyword evidence="4" id="KW-0645">Protease</keyword>
<keyword evidence="7 11" id="KW-0862">Zinc</keyword>
<dbReference type="Pfam" id="PF17820">
    <property type="entry name" value="PDZ_6"/>
    <property type="match status" value="2"/>
</dbReference>
<dbReference type="InterPro" id="IPR041489">
    <property type="entry name" value="PDZ_6"/>
</dbReference>
<dbReference type="NCBIfam" id="TIGR00054">
    <property type="entry name" value="RIP metalloprotease RseP"/>
    <property type="match status" value="1"/>
</dbReference>
<dbReference type="Pfam" id="PF02163">
    <property type="entry name" value="Peptidase_M50"/>
    <property type="match status" value="1"/>
</dbReference>
<name>A0ABV4AF63_9GAMM</name>
<dbReference type="InterPro" id="IPR004387">
    <property type="entry name" value="Pept_M50_Zn"/>
</dbReference>
<keyword evidence="11" id="KW-0479">Metal-binding</keyword>
<dbReference type="GO" id="GO:0008237">
    <property type="term" value="F:metallopeptidase activity"/>
    <property type="evidence" value="ECO:0007669"/>
    <property type="project" value="UniProtKB-KW"/>
</dbReference>
<dbReference type="InterPro" id="IPR008915">
    <property type="entry name" value="Peptidase_M50"/>
</dbReference>
<dbReference type="InterPro" id="IPR001478">
    <property type="entry name" value="PDZ"/>
</dbReference>
<dbReference type="EC" id="3.4.24.-" evidence="11"/>
<evidence type="ECO:0000313" key="13">
    <source>
        <dbReference type="EMBL" id="MEY1661479.1"/>
    </source>
</evidence>
<feature type="domain" description="PDZ" evidence="12">
    <location>
        <begin position="194"/>
        <end position="274"/>
    </location>
</feature>
<keyword evidence="8 11" id="KW-1133">Transmembrane helix</keyword>
<dbReference type="CDD" id="cd23081">
    <property type="entry name" value="cpPDZ_EcRseP-like"/>
    <property type="match status" value="1"/>
</dbReference>
<feature type="transmembrane region" description="Helical" evidence="11">
    <location>
        <begin position="95"/>
        <end position="116"/>
    </location>
</feature>
<feature type="transmembrane region" description="Helical" evidence="11">
    <location>
        <begin position="359"/>
        <end position="383"/>
    </location>
</feature>
<keyword evidence="5 11" id="KW-0812">Transmembrane</keyword>
<keyword evidence="10 11" id="KW-0472">Membrane</keyword>
<protein>
    <recommendedName>
        <fullName evidence="11">Zinc metalloprotease</fullName>
        <ecNumber evidence="11">3.4.24.-</ecNumber>
    </recommendedName>
</protein>
<dbReference type="InterPro" id="IPR036034">
    <property type="entry name" value="PDZ_sf"/>
</dbReference>
<evidence type="ECO:0000256" key="4">
    <source>
        <dbReference type="ARBA" id="ARBA00022670"/>
    </source>
</evidence>
<comment type="subcellular location">
    <subcellularLocation>
        <location evidence="2">Membrane</location>
        <topology evidence="2">Multi-pass membrane protein</topology>
    </subcellularLocation>
</comment>
<dbReference type="PANTHER" id="PTHR42837:SF2">
    <property type="entry name" value="MEMBRANE METALLOPROTEASE ARASP2, CHLOROPLASTIC-RELATED"/>
    <property type="match status" value="1"/>
</dbReference>
<reference evidence="13 14" key="1">
    <citation type="submission" date="2024-07" db="EMBL/GenBank/DDBJ databases">
        <authorList>
            <person name="Ren Q."/>
        </authorList>
    </citation>
    <scope>NUCLEOTIDE SEQUENCE [LARGE SCALE GENOMIC DNA]</scope>
    <source>
        <strain evidence="13 14">REN37</strain>
    </source>
</reference>
<comment type="cofactor">
    <cofactor evidence="1 11">
        <name>Zn(2+)</name>
        <dbReference type="ChEBI" id="CHEBI:29105"/>
    </cofactor>
</comment>
<evidence type="ECO:0000256" key="1">
    <source>
        <dbReference type="ARBA" id="ARBA00001947"/>
    </source>
</evidence>
<evidence type="ECO:0000313" key="14">
    <source>
        <dbReference type="Proteomes" id="UP001562065"/>
    </source>
</evidence>
<dbReference type="PROSITE" id="PS50106">
    <property type="entry name" value="PDZ"/>
    <property type="match status" value="1"/>
</dbReference>
<dbReference type="SMART" id="SM00228">
    <property type="entry name" value="PDZ"/>
    <property type="match status" value="2"/>
</dbReference>
<comment type="similarity">
    <text evidence="3 11">Belongs to the peptidase M50B family.</text>
</comment>
<keyword evidence="9 11" id="KW-0482">Metalloprotease</keyword>
<sequence length="439" mass="46809">MLITLLAFALTIFIIVAIHEYGHYLTMRLFGVRVLTFSIGFGPRLARWRAQNGTEFVLSAIPLGGYVKPLDRRDCDILPGEEQQEFSGKPAWQRVLVYAAGPAANLLLAVLLYWVVLVVGQTGLPPVVGPIAAQSAAANAGLQPGDEILALDGRRIRSWDQFGNAMLHYVGETRSVPVTVARGQQEQLELALPVAAWSRDPEQPLLEALGLSVAPLAAVVGKVHEGGAAEQAGLLPGDRLLTLDGAPVAGWRQWVEQVQQSAGQTLQLEVQRGDQRVALTLVPATVSADGQQIGRAGVELGGLRDIRYGVLEAIPAAVSRLGQQISMIVGSIAKMLTGDISVKSLGGPITIAQAAGETAAIGVVTFMTFLAFFSISLGVINLLPVPMLDGGWILFGLVEMMRGKALPERFLMMAQSVGLILVVSLMGVAIFNDLMRQFA</sequence>
<evidence type="ECO:0000256" key="9">
    <source>
        <dbReference type="ARBA" id="ARBA00023049"/>
    </source>
</evidence>
<accession>A0ABV4AF63</accession>
<dbReference type="RefSeq" id="WP_369454735.1">
    <property type="nucleotide sequence ID" value="NZ_JBGCUO010000001.1"/>
</dbReference>
<evidence type="ECO:0000256" key="2">
    <source>
        <dbReference type="ARBA" id="ARBA00004141"/>
    </source>
</evidence>
<dbReference type="SUPFAM" id="SSF50156">
    <property type="entry name" value="PDZ domain-like"/>
    <property type="match status" value="2"/>
</dbReference>